<comment type="caution">
    <text evidence="5">The sequence shown here is derived from an EMBL/GenBank/DDBJ whole genome shotgun (WGS) entry which is preliminary data.</text>
</comment>
<reference evidence="5 6" key="1">
    <citation type="submission" date="2018-07" db="EMBL/GenBank/DDBJ databases">
        <title>Freshwater and sediment microbial communities from various areas in North America, analyzing microbe dynamics in response to fracking.</title>
        <authorList>
            <person name="Lamendella R."/>
        </authorList>
    </citation>
    <scope>NUCLEOTIDE SEQUENCE [LARGE SCALE GENOMIC DNA]</scope>
    <source>
        <strain evidence="5 6">160A</strain>
    </source>
</reference>
<keyword evidence="3" id="KW-0472">Membrane</keyword>
<keyword evidence="3" id="KW-1133">Transmembrane helix</keyword>
<keyword evidence="1" id="KW-0732">Signal</keyword>
<dbReference type="Gene3D" id="3.40.50.1820">
    <property type="entry name" value="alpha/beta hydrolase"/>
    <property type="match status" value="1"/>
</dbReference>
<dbReference type="SUPFAM" id="SSF53474">
    <property type="entry name" value="alpha/beta-Hydrolases"/>
    <property type="match status" value="1"/>
</dbReference>
<name>A0A368URN9_9BACT</name>
<evidence type="ECO:0000313" key="5">
    <source>
        <dbReference type="EMBL" id="RCW30805.1"/>
    </source>
</evidence>
<keyword evidence="3" id="KW-0812">Transmembrane</keyword>
<proteinExistence type="predicted"/>
<keyword evidence="6" id="KW-1185">Reference proteome</keyword>
<keyword evidence="2" id="KW-0378">Hydrolase</keyword>
<dbReference type="AlphaFoldDB" id="A0A368URN9"/>
<evidence type="ECO:0000256" key="2">
    <source>
        <dbReference type="ARBA" id="ARBA00022801"/>
    </source>
</evidence>
<dbReference type="EMBL" id="QPIZ01000020">
    <property type="protein sequence ID" value="RCW30805.1"/>
    <property type="molecule type" value="Genomic_DNA"/>
</dbReference>
<dbReference type="GO" id="GO:0016787">
    <property type="term" value="F:hydrolase activity"/>
    <property type="evidence" value="ECO:0007669"/>
    <property type="project" value="UniProtKB-KW"/>
</dbReference>
<dbReference type="InterPro" id="IPR029058">
    <property type="entry name" value="AB_hydrolase_fold"/>
</dbReference>
<evidence type="ECO:0000256" key="1">
    <source>
        <dbReference type="ARBA" id="ARBA00022729"/>
    </source>
</evidence>
<dbReference type="Pfam" id="PF02230">
    <property type="entry name" value="Abhydrolase_2"/>
    <property type="match status" value="1"/>
</dbReference>
<sequence length="616" mass="69534">MAKEPQKNMYNLLSCEFHQANNLNNFYTDEILSLFLGDRQSCYHTQLKINKMNFKKPFLFLLMVLGTTLFLSAQYYQPGPQVETFYSEIDDSEQPYALYLPDNFDAKKEYPLVVMLHGAMSNHRLALKRVFGKTNLPGENDAEASRYFPEWEDVEYIVVAPYARGTMGYVGIPEDDVLQIIEKCRQDFNIDRNRIFLTGLSMGGGGTLFIGMAYPDLFAAIAPVCPAPPQEYFDLTENGLNIPVAIHQGGADPVVRPEGTRQIVEELQNMGTMVEYHEYPGVQHDSWANAYAGGRLFNWFDGIERNPFPARVRYATRWYKRPGAYWVNMDKLTPGMLARIDAQFTAKNVVSIKTDNLEAFSLQLKGHPQFEASEKLSVKIDGQSISSLPKYNHSFTKKDGEWQTGRYHAPVVAKKKGLEGPMYEVVTDRHVYVYGTEGASGMEEVTERKETAKQAADFSVSFGGYFEQNSTVNPRVIADRQITRDDLLNSNLVLFGTRKTNSVIADLEDELPMHLDSSSDSLGLAYCFPHNGNLVVVSSGLPFWTFIAEEEGEMPKTGSRFGGAKGAQALKGMKDFILFEKSNHKVLVEGVFDENWELTPEDKDELESYGVLVEER</sequence>
<accession>A0A368URN9</accession>
<gene>
    <name evidence="5" type="ORF">DFO77_12023</name>
</gene>
<evidence type="ECO:0000256" key="3">
    <source>
        <dbReference type="SAM" id="Phobius"/>
    </source>
</evidence>
<protein>
    <submittedName>
        <fullName evidence="5">Phospholipase/carboxylesterase</fullName>
    </submittedName>
</protein>
<dbReference type="InterPro" id="IPR050955">
    <property type="entry name" value="Plant_Biomass_Hydrol_Est"/>
</dbReference>
<feature type="transmembrane region" description="Helical" evidence="3">
    <location>
        <begin position="58"/>
        <end position="76"/>
    </location>
</feature>
<evidence type="ECO:0000313" key="6">
    <source>
        <dbReference type="Proteomes" id="UP000252733"/>
    </source>
</evidence>
<dbReference type="Proteomes" id="UP000252733">
    <property type="component" value="Unassembled WGS sequence"/>
</dbReference>
<organism evidence="5 6">
    <name type="scientific">Marinilabilia salmonicolor</name>
    <dbReference type="NCBI Taxonomy" id="989"/>
    <lineage>
        <taxon>Bacteria</taxon>
        <taxon>Pseudomonadati</taxon>
        <taxon>Bacteroidota</taxon>
        <taxon>Bacteroidia</taxon>
        <taxon>Marinilabiliales</taxon>
        <taxon>Marinilabiliaceae</taxon>
        <taxon>Marinilabilia</taxon>
    </lineage>
</organism>
<evidence type="ECO:0000259" key="4">
    <source>
        <dbReference type="Pfam" id="PF02230"/>
    </source>
</evidence>
<dbReference type="InterPro" id="IPR003140">
    <property type="entry name" value="PLipase/COase/thioEstase"/>
</dbReference>
<dbReference type="PANTHER" id="PTHR43037">
    <property type="entry name" value="UNNAMED PRODUCT-RELATED"/>
    <property type="match status" value="1"/>
</dbReference>
<dbReference type="PANTHER" id="PTHR43037:SF5">
    <property type="entry name" value="FERULOYL ESTERASE"/>
    <property type="match status" value="1"/>
</dbReference>
<feature type="domain" description="Phospholipase/carboxylesterase/thioesterase" evidence="4">
    <location>
        <begin position="186"/>
        <end position="288"/>
    </location>
</feature>